<keyword evidence="3" id="KW-1185">Reference proteome</keyword>
<keyword evidence="1" id="KW-0472">Membrane</keyword>
<reference evidence="3" key="1">
    <citation type="journal article" date="2017" name="Genome Biol.">
        <title>Comparative genomics reveals high biological diversity and specific adaptations in the industrially and medically important fungal genus Aspergillus.</title>
        <authorList>
            <person name="de Vries R.P."/>
            <person name="Riley R."/>
            <person name="Wiebenga A."/>
            <person name="Aguilar-Osorio G."/>
            <person name="Amillis S."/>
            <person name="Uchima C.A."/>
            <person name="Anderluh G."/>
            <person name="Asadollahi M."/>
            <person name="Askin M."/>
            <person name="Barry K."/>
            <person name="Battaglia E."/>
            <person name="Bayram O."/>
            <person name="Benocci T."/>
            <person name="Braus-Stromeyer S.A."/>
            <person name="Caldana C."/>
            <person name="Canovas D."/>
            <person name="Cerqueira G.C."/>
            <person name="Chen F."/>
            <person name="Chen W."/>
            <person name="Choi C."/>
            <person name="Clum A."/>
            <person name="Dos Santos R.A."/>
            <person name="Damasio A.R."/>
            <person name="Diallinas G."/>
            <person name="Emri T."/>
            <person name="Fekete E."/>
            <person name="Flipphi M."/>
            <person name="Freyberg S."/>
            <person name="Gallo A."/>
            <person name="Gournas C."/>
            <person name="Habgood R."/>
            <person name="Hainaut M."/>
            <person name="Harispe M.L."/>
            <person name="Henrissat B."/>
            <person name="Hilden K.S."/>
            <person name="Hope R."/>
            <person name="Hossain A."/>
            <person name="Karabika E."/>
            <person name="Karaffa L."/>
            <person name="Karanyi Z."/>
            <person name="Krasevec N."/>
            <person name="Kuo A."/>
            <person name="Kusch H."/>
            <person name="LaButti K."/>
            <person name="Lagendijk E.L."/>
            <person name="Lapidus A."/>
            <person name="Levasseur A."/>
            <person name="Lindquist E."/>
            <person name="Lipzen A."/>
            <person name="Logrieco A.F."/>
            <person name="MacCabe A."/>
            <person name="Maekelae M.R."/>
            <person name="Malavazi I."/>
            <person name="Melin P."/>
            <person name="Meyer V."/>
            <person name="Mielnichuk N."/>
            <person name="Miskei M."/>
            <person name="Molnar A.P."/>
            <person name="Mule G."/>
            <person name="Ngan C.Y."/>
            <person name="Orejas M."/>
            <person name="Orosz E."/>
            <person name="Ouedraogo J.P."/>
            <person name="Overkamp K.M."/>
            <person name="Park H.-S."/>
            <person name="Perrone G."/>
            <person name="Piumi F."/>
            <person name="Punt P.J."/>
            <person name="Ram A.F."/>
            <person name="Ramon A."/>
            <person name="Rauscher S."/>
            <person name="Record E."/>
            <person name="Riano-Pachon D.M."/>
            <person name="Robert V."/>
            <person name="Roehrig J."/>
            <person name="Ruller R."/>
            <person name="Salamov A."/>
            <person name="Salih N.S."/>
            <person name="Samson R.A."/>
            <person name="Sandor E."/>
            <person name="Sanguinetti M."/>
            <person name="Schuetze T."/>
            <person name="Sepcic K."/>
            <person name="Shelest E."/>
            <person name="Sherlock G."/>
            <person name="Sophianopoulou V."/>
            <person name="Squina F.M."/>
            <person name="Sun H."/>
            <person name="Susca A."/>
            <person name="Todd R.B."/>
            <person name="Tsang A."/>
            <person name="Unkles S.E."/>
            <person name="van de Wiele N."/>
            <person name="van Rossen-Uffink D."/>
            <person name="Oliveira J.V."/>
            <person name="Vesth T.C."/>
            <person name="Visser J."/>
            <person name="Yu J.-H."/>
            <person name="Zhou M."/>
            <person name="Andersen M.R."/>
            <person name="Archer D.B."/>
            <person name="Baker S.E."/>
            <person name="Benoit I."/>
            <person name="Brakhage A.A."/>
            <person name="Braus G.H."/>
            <person name="Fischer R."/>
            <person name="Frisvad J.C."/>
            <person name="Goldman G.H."/>
            <person name="Houbraken J."/>
            <person name="Oakley B."/>
            <person name="Pocsi I."/>
            <person name="Scazzocchio C."/>
            <person name="Seiboth B."/>
            <person name="vanKuyk P.A."/>
            <person name="Wortman J."/>
            <person name="Dyer P.S."/>
            <person name="Grigoriev I.V."/>
        </authorList>
    </citation>
    <scope>NUCLEOTIDE SEQUENCE [LARGE SCALE GENOMIC DNA]</scope>
    <source>
        <strain evidence="3">CBS 516.65</strain>
    </source>
</reference>
<evidence type="ECO:0000256" key="1">
    <source>
        <dbReference type="SAM" id="Phobius"/>
    </source>
</evidence>
<dbReference type="GeneID" id="34457215"/>
<name>A0A1L9VQ49_ASPGL</name>
<evidence type="ECO:0000313" key="3">
    <source>
        <dbReference type="Proteomes" id="UP000184300"/>
    </source>
</evidence>
<keyword evidence="1" id="KW-0812">Transmembrane</keyword>
<sequence>MSRASFIRLLQSALSFVYDFHFDYIHTLNTLGQSINNGIARAHTPVRPWKRDQHSMCQCVSPFLFFCSFAHPGIRIWLVAWGSFITFINRMGGLVFFILNRLPQFVAYW</sequence>
<gene>
    <name evidence="2" type="ORF">ASPGLDRAFT_1302920</name>
</gene>
<dbReference type="RefSeq" id="XP_022402704.1">
    <property type="nucleotide sequence ID" value="XM_022540954.1"/>
</dbReference>
<dbReference type="AlphaFoldDB" id="A0A1L9VQ49"/>
<dbReference type="EMBL" id="KV878893">
    <property type="protein sequence ID" value="OJJ86010.1"/>
    <property type="molecule type" value="Genomic_DNA"/>
</dbReference>
<proteinExistence type="predicted"/>
<keyword evidence="1" id="KW-1133">Transmembrane helix</keyword>
<dbReference type="VEuPathDB" id="FungiDB:ASPGLDRAFT_1302920"/>
<feature type="transmembrane region" description="Helical" evidence="1">
    <location>
        <begin position="76"/>
        <end position="99"/>
    </location>
</feature>
<dbReference type="Proteomes" id="UP000184300">
    <property type="component" value="Unassembled WGS sequence"/>
</dbReference>
<accession>A0A1L9VQ49</accession>
<protein>
    <submittedName>
        <fullName evidence="2">Uncharacterized protein</fullName>
    </submittedName>
</protein>
<evidence type="ECO:0000313" key="2">
    <source>
        <dbReference type="EMBL" id="OJJ86010.1"/>
    </source>
</evidence>
<organism evidence="2 3">
    <name type="scientific">Aspergillus glaucus CBS 516.65</name>
    <dbReference type="NCBI Taxonomy" id="1160497"/>
    <lineage>
        <taxon>Eukaryota</taxon>
        <taxon>Fungi</taxon>
        <taxon>Dikarya</taxon>
        <taxon>Ascomycota</taxon>
        <taxon>Pezizomycotina</taxon>
        <taxon>Eurotiomycetes</taxon>
        <taxon>Eurotiomycetidae</taxon>
        <taxon>Eurotiales</taxon>
        <taxon>Aspergillaceae</taxon>
        <taxon>Aspergillus</taxon>
        <taxon>Aspergillus subgen. Aspergillus</taxon>
    </lineage>
</organism>